<dbReference type="AlphaFoldDB" id="A0A1H2K7Y7"/>
<dbReference type="InterPro" id="IPR023562">
    <property type="entry name" value="ClpP/TepA"/>
</dbReference>
<organism evidence="8 9">
    <name type="scientific">Gordonia westfalica</name>
    <dbReference type="NCBI Taxonomy" id="158898"/>
    <lineage>
        <taxon>Bacteria</taxon>
        <taxon>Bacillati</taxon>
        <taxon>Actinomycetota</taxon>
        <taxon>Actinomycetes</taxon>
        <taxon>Mycobacteriales</taxon>
        <taxon>Gordoniaceae</taxon>
        <taxon>Gordonia</taxon>
    </lineage>
</organism>
<dbReference type="GO" id="GO:0009368">
    <property type="term" value="C:endopeptidase Clp complex"/>
    <property type="evidence" value="ECO:0007669"/>
    <property type="project" value="TreeGrafter"/>
</dbReference>
<dbReference type="GO" id="GO:0004252">
    <property type="term" value="F:serine-type endopeptidase activity"/>
    <property type="evidence" value="ECO:0007669"/>
    <property type="project" value="InterPro"/>
</dbReference>
<reference evidence="8 9" key="1">
    <citation type="submission" date="2016-10" db="EMBL/GenBank/DDBJ databases">
        <authorList>
            <person name="de Groot N.N."/>
        </authorList>
    </citation>
    <scope>NUCLEOTIDE SEQUENCE [LARGE SCALE GENOMIC DNA]</scope>
    <source>
        <strain evidence="8 9">DSM 44215</strain>
    </source>
</reference>
<evidence type="ECO:0000313" key="8">
    <source>
        <dbReference type="EMBL" id="SDU64683.1"/>
    </source>
</evidence>
<dbReference type="EMBL" id="FNLM01000034">
    <property type="protein sequence ID" value="SDU64683.1"/>
    <property type="molecule type" value="Genomic_DNA"/>
</dbReference>
<keyword evidence="3 8" id="KW-0645">Protease</keyword>
<dbReference type="Pfam" id="PF10123">
    <property type="entry name" value="Mu-like_Pro"/>
    <property type="match status" value="1"/>
</dbReference>
<dbReference type="InterPro" id="IPR001907">
    <property type="entry name" value="ClpP"/>
</dbReference>
<dbReference type="Proteomes" id="UP000183180">
    <property type="component" value="Unassembled WGS sequence"/>
</dbReference>
<dbReference type="Gene3D" id="3.90.226.10">
    <property type="entry name" value="2-enoyl-CoA Hydratase, Chain A, domain 1"/>
    <property type="match status" value="1"/>
</dbReference>
<comment type="similarity">
    <text evidence="1 6">Belongs to the peptidase S14 family.</text>
</comment>
<evidence type="ECO:0000256" key="3">
    <source>
        <dbReference type="ARBA" id="ARBA00022670"/>
    </source>
</evidence>
<evidence type="ECO:0000256" key="1">
    <source>
        <dbReference type="ARBA" id="ARBA00007039"/>
    </source>
</evidence>
<dbReference type="CDD" id="cd07016">
    <property type="entry name" value="S14_ClpP_1"/>
    <property type="match status" value="1"/>
</dbReference>
<feature type="region of interest" description="Disordered" evidence="7">
    <location>
        <begin position="390"/>
        <end position="428"/>
    </location>
</feature>
<evidence type="ECO:0000256" key="6">
    <source>
        <dbReference type="RuleBase" id="RU003567"/>
    </source>
</evidence>
<keyword evidence="4" id="KW-0378">Hydrolase</keyword>
<keyword evidence="5" id="KW-0720">Serine protease</keyword>
<evidence type="ECO:0000256" key="4">
    <source>
        <dbReference type="ARBA" id="ARBA00022801"/>
    </source>
</evidence>
<sequence length="428" mass="45671">MGDLMNLSALLNQPIARSIADSRREARTRAEKDGKKPTNPWYRVRNEAGSDDAEIMIYDFIDPDPWFGGISAQDFVRDLDAIDASNILVRINSPGGDVYDAIAITNALRNHDATITVQVDGLAASAASFIAMAGDEVVMCRNTEMMIHDARGFCIGNATDMAEYAEWLGRASDNIASMYAEKTGGEVKDWRKAMTAETWYTAEEAVEAGLADKVIAAKSDDDSKKAAAHFDLRAFAHAGRQQAPAPFIPAASAGLSGKEAPVATLKEGLAERLGIDADADDETALKALDEALEERSDDTQPGDGGTGEPSVGDLNKAAAKHGLRLVDSAKWDEVTAQAAAGNEARERQVAGEHARVVDSAISKGKITAARRDHFLALMKADTEGTTKLLNDLPDETAVPLSEVGHSTEPGPDSIKNVRESDAYKGLEG</sequence>
<feature type="region of interest" description="Disordered" evidence="7">
    <location>
        <begin position="292"/>
        <end position="314"/>
    </location>
</feature>
<dbReference type="InterPro" id="IPR012106">
    <property type="entry name" value="Phage_Mu_Gp1"/>
</dbReference>
<dbReference type="PANTHER" id="PTHR10381">
    <property type="entry name" value="ATP-DEPENDENT CLP PROTEASE PROTEOLYTIC SUBUNIT"/>
    <property type="match status" value="1"/>
</dbReference>
<dbReference type="STRING" id="158898.SAMN04488548_1342942"/>
<dbReference type="GO" id="GO:0004176">
    <property type="term" value="F:ATP-dependent peptidase activity"/>
    <property type="evidence" value="ECO:0007669"/>
    <property type="project" value="InterPro"/>
</dbReference>
<dbReference type="GO" id="GO:0006515">
    <property type="term" value="P:protein quality control for misfolded or incompletely synthesized proteins"/>
    <property type="evidence" value="ECO:0007669"/>
    <property type="project" value="TreeGrafter"/>
</dbReference>
<dbReference type="InterPro" id="IPR029045">
    <property type="entry name" value="ClpP/crotonase-like_dom_sf"/>
</dbReference>
<evidence type="ECO:0000256" key="2">
    <source>
        <dbReference type="ARBA" id="ARBA00022490"/>
    </source>
</evidence>
<dbReference type="SUPFAM" id="SSF52096">
    <property type="entry name" value="ClpP/crotonase"/>
    <property type="match status" value="1"/>
</dbReference>
<protein>
    <recommendedName>
        <fullName evidence="6">ATP-dependent Clp protease proteolytic subunit</fullName>
    </recommendedName>
</protein>
<keyword evidence="2" id="KW-0963">Cytoplasm</keyword>
<proteinExistence type="inferred from homology"/>
<name>A0A1H2K7Y7_9ACTN</name>
<dbReference type="PANTHER" id="PTHR10381:SF70">
    <property type="entry name" value="ATP-DEPENDENT CLP PROTEASE PROTEOLYTIC SUBUNIT"/>
    <property type="match status" value="1"/>
</dbReference>
<dbReference type="Pfam" id="PF00574">
    <property type="entry name" value="CLP_protease"/>
    <property type="match status" value="1"/>
</dbReference>
<gene>
    <name evidence="8" type="ORF">SAMN04488548_1342942</name>
</gene>
<evidence type="ECO:0000256" key="7">
    <source>
        <dbReference type="SAM" id="MobiDB-lite"/>
    </source>
</evidence>
<feature type="compositionally biased region" description="Basic and acidic residues" evidence="7">
    <location>
        <begin position="415"/>
        <end position="428"/>
    </location>
</feature>
<dbReference type="RefSeq" id="WP_244278263.1">
    <property type="nucleotide sequence ID" value="NZ_FNLM01000034.1"/>
</dbReference>
<dbReference type="NCBIfam" id="NF045542">
    <property type="entry name" value="Clp_rel_HeadMat"/>
    <property type="match status" value="1"/>
</dbReference>
<dbReference type="GO" id="GO:0051117">
    <property type="term" value="F:ATPase binding"/>
    <property type="evidence" value="ECO:0007669"/>
    <property type="project" value="TreeGrafter"/>
</dbReference>
<evidence type="ECO:0000256" key="5">
    <source>
        <dbReference type="ARBA" id="ARBA00022825"/>
    </source>
</evidence>
<dbReference type="PRINTS" id="PR00127">
    <property type="entry name" value="CLPPROTEASEP"/>
</dbReference>
<accession>A0A1H2K7Y7</accession>
<evidence type="ECO:0000313" key="9">
    <source>
        <dbReference type="Proteomes" id="UP000183180"/>
    </source>
</evidence>